<comment type="caution">
    <text evidence="2">The sequence shown here is derived from an EMBL/GenBank/DDBJ whole genome shotgun (WGS) entry which is preliminary data.</text>
</comment>
<gene>
    <name evidence="2" type="ORF">TEA_023926</name>
</gene>
<keyword evidence="3" id="KW-1185">Reference proteome</keyword>
<evidence type="ECO:0000259" key="1">
    <source>
        <dbReference type="PROSITE" id="PS50104"/>
    </source>
</evidence>
<reference evidence="2 3" key="1">
    <citation type="journal article" date="2018" name="Proc. Natl. Acad. Sci. U.S.A.">
        <title>Draft genome sequence of Camellia sinensis var. sinensis provides insights into the evolution of the tea genome and tea quality.</title>
        <authorList>
            <person name="Wei C."/>
            <person name="Yang H."/>
            <person name="Wang S."/>
            <person name="Zhao J."/>
            <person name="Liu C."/>
            <person name="Gao L."/>
            <person name="Xia E."/>
            <person name="Lu Y."/>
            <person name="Tai Y."/>
            <person name="She G."/>
            <person name="Sun J."/>
            <person name="Cao H."/>
            <person name="Tong W."/>
            <person name="Gao Q."/>
            <person name="Li Y."/>
            <person name="Deng W."/>
            <person name="Jiang X."/>
            <person name="Wang W."/>
            <person name="Chen Q."/>
            <person name="Zhang S."/>
            <person name="Li H."/>
            <person name="Wu J."/>
            <person name="Wang P."/>
            <person name="Li P."/>
            <person name="Shi C."/>
            <person name="Zheng F."/>
            <person name="Jian J."/>
            <person name="Huang B."/>
            <person name="Shan D."/>
            <person name="Shi M."/>
            <person name="Fang C."/>
            <person name="Yue Y."/>
            <person name="Li F."/>
            <person name="Li D."/>
            <person name="Wei S."/>
            <person name="Han B."/>
            <person name="Jiang C."/>
            <person name="Yin Y."/>
            <person name="Xia T."/>
            <person name="Zhang Z."/>
            <person name="Bennetzen J.L."/>
            <person name="Zhao S."/>
            <person name="Wan X."/>
        </authorList>
    </citation>
    <scope>NUCLEOTIDE SEQUENCE [LARGE SCALE GENOMIC DNA]</scope>
    <source>
        <strain evidence="3">cv. Shuchazao</strain>
        <tissue evidence="2">Leaf</tissue>
    </source>
</reference>
<proteinExistence type="predicted"/>
<dbReference type="PROSITE" id="PS50104">
    <property type="entry name" value="TIR"/>
    <property type="match status" value="1"/>
</dbReference>
<dbReference type="SMART" id="SM00255">
    <property type="entry name" value="TIR"/>
    <property type="match status" value="1"/>
</dbReference>
<dbReference type="Proteomes" id="UP000306102">
    <property type="component" value="Unassembled WGS sequence"/>
</dbReference>
<name>A0A4V3WJ63_CAMSN</name>
<organism evidence="2 3">
    <name type="scientific">Camellia sinensis var. sinensis</name>
    <name type="common">China tea</name>
    <dbReference type="NCBI Taxonomy" id="542762"/>
    <lineage>
        <taxon>Eukaryota</taxon>
        <taxon>Viridiplantae</taxon>
        <taxon>Streptophyta</taxon>
        <taxon>Embryophyta</taxon>
        <taxon>Tracheophyta</taxon>
        <taxon>Spermatophyta</taxon>
        <taxon>Magnoliopsida</taxon>
        <taxon>eudicotyledons</taxon>
        <taxon>Gunneridae</taxon>
        <taxon>Pentapetalae</taxon>
        <taxon>asterids</taxon>
        <taxon>Ericales</taxon>
        <taxon>Theaceae</taxon>
        <taxon>Camellia</taxon>
    </lineage>
</organism>
<protein>
    <recommendedName>
        <fullName evidence="1">TIR domain-containing protein</fullName>
    </recommendedName>
</protein>
<sequence length="205" mass="23630">MQSSSSSKAVYRQILRYQNHIRTVKPSCCDVFINHRRIDTNKNVSGLIYDELVRLKLRPFLDSKSMKPGDKLFEKINVAIRDCKVGIAVFSPHYCQSYFCLHELSMIMECRKKVIPIFVDVKPSELRVINNGSCPAKELVRFKEAVEEAKHTVGLTFDSSNGDWSELVRNASRAVMMNMLEVEGDRVGQKQMYAKYCRRMIHDST</sequence>
<dbReference type="PANTHER" id="PTHR31008">
    <property type="entry name" value="COP1-INTERACTING PROTEIN-RELATED"/>
    <property type="match status" value="1"/>
</dbReference>
<dbReference type="PANTHER" id="PTHR31008:SF16">
    <property type="entry name" value="TOLL-INTERLEUKIN-RESISTANCE (TIR) DOMAIN FAMILY PROTEIN"/>
    <property type="match status" value="1"/>
</dbReference>
<dbReference type="InterPro" id="IPR000157">
    <property type="entry name" value="TIR_dom"/>
</dbReference>
<dbReference type="AlphaFoldDB" id="A0A4V3WJ63"/>
<dbReference type="GO" id="GO:0007165">
    <property type="term" value="P:signal transduction"/>
    <property type="evidence" value="ECO:0007669"/>
    <property type="project" value="InterPro"/>
</dbReference>
<dbReference type="EMBL" id="SDRB02013167">
    <property type="protein sequence ID" value="THF95776.1"/>
    <property type="molecule type" value="Genomic_DNA"/>
</dbReference>
<dbReference type="Pfam" id="PF01582">
    <property type="entry name" value="TIR"/>
    <property type="match status" value="1"/>
</dbReference>
<feature type="domain" description="TIR" evidence="1">
    <location>
        <begin position="27"/>
        <end position="175"/>
    </location>
</feature>
<dbReference type="SUPFAM" id="SSF52200">
    <property type="entry name" value="Toll/Interleukin receptor TIR domain"/>
    <property type="match status" value="1"/>
</dbReference>
<dbReference type="Gene3D" id="3.40.50.10140">
    <property type="entry name" value="Toll/interleukin-1 receptor homology (TIR) domain"/>
    <property type="match status" value="1"/>
</dbReference>
<evidence type="ECO:0000313" key="3">
    <source>
        <dbReference type="Proteomes" id="UP000306102"/>
    </source>
</evidence>
<evidence type="ECO:0000313" key="2">
    <source>
        <dbReference type="EMBL" id="THF95776.1"/>
    </source>
</evidence>
<dbReference type="InterPro" id="IPR035897">
    <property type="entry name" value="Toll_tir_struct_dom_sf"/>
</dbReference>
<accession>A0A4V3WJ63</accession>